<evidence type="ECO:0000256" key="1">
    <source>
        <dbReference type="SAM" id="MobiDB-lite"/>
    </source>
</evidence>
<name>W8CED9_CERCA</name>
<reference evidence="2" key="2">
    <citation type="journal article" date="2014" name="BMC Genomics">
        <title>A genomic perspective to assessing quality of mass-reared SIT flies used in Mediterranean fruit fly (Ceratitis capitata) eradication in California.</title>
        <authorList>
            <person name="Calla B."/>
            <person name="Hall B."/>
            <person name="Hou S."/>
            <person name="Geib S.M."/>
        </authorList>
    </citation>
    <scope>NUCLEOTIDE SEQUENCE</scope>
</reference>
<organism evidence="2">
    <name type="scientific">Ceratitis capitata</name>
    <name type="common">Mediterranean fruit fly</name>
    <name type="synonym">Tephritis capitata</name>
    <dbReference type="NCBI Taxonomy" id="7213"/>
    <lineage>
        <taxon>Eukaryota</taxon>
        <taxon>Metazoa</taxon>
        <taxon>Ecdysozoa</taxon>
        <taxon>Arthropoda</taxon>
        <taxon>Hexapoda</taxon>
        <taxon>Insecta</taxon>
        <taxon>Pterygota</taxon>
        <taxon>Neoptera</taxon>
        <taxon>Endopterygota</taxon>
        <taxon>Diptera</taxon>
        <taxon>Brachycera</taxon>
        <taxon>Muscomorpha</taxon>
        <taxon>Tephritoidea</taxon>
        <taxon>Tephritidae</taxon>
        <taxon>Ceratitis</taxon>
        <taxon>Ceratitis</taxon>
    </lineage>
</organism>
<reference evidence="2" key="1">
    <citation type="submission" date="2013-07" db="EMBL/GenBank/DDBJ databases">
        <authorList>
            <person name="Geib S."/>
        </authorList>
    </citation>
    <scope>NUCLEOTIDE SEQUENCE</scope>
</reference>
<accession>W8CED9</accession>
<protein>
    <submittedName>
        <fullName evidence="2">Uncharacterized protein</fullName>
    </submittedName>
</protein>
<evidence type="ECO:0000313" key="2">
    <source>
        <dbReference type="EMBL" id="JAC06190.1"/>
    </source>
</evidence>
<proteinExistence type="evidence at transcript level"/>
<feature type="compositionally biased region" description="Basic and acidic residues" evidence="1">
    <location>
        <begin position="20"/>
        <end position="61"/>
    </location>
</feature>
<dbReference type="AlphaFoldDB" id="W8CED9"/>
<feature type="non-terminal residue" evidence="2">
    <location>
        <position position="260"/>
    </location>
</feature>
<dbReference type="EMBL" id="GAMC01000366">
    <property type="protein sequence ID" value="JAC06190.1"/>
    <property type="molecule type" value="mRNA"/>
</dbReference>
<feature type="region of interest" description="Disordered" evidence="1">
    <location>
        <begin position="1"/>
        <end position="61"/>
    </location>
</feature>
<sequence length="260" mass="29295">MEKDKKKKQLQKETPQSNYDGHDRHQDDELKNLERQTKNIRDELGSKDDEDAKDKDGKMGRLLDGKERIVVATDDQKKEHEKVEERDRLAIKQTQLMTVIANHTIAALQTETNTTSLRSAPLSSFAFGKADKSIEGAYGITPYMITTEVPQLFKFTTLYNATQQVNLPDLLTMKFSSDEVNETVARSIQIFNISTMTVRTELNDKLGSHPILDPNDLENGAIRLGTVIPSGRENPQTSVNFVENRIFSVVAAFNALDNIL</sequence>